<evidence type="ECO:0000313" key="3">
    <source>
        <dbReference type="Proteomes" id="UP001144471"/>
    </source>
</evidence>
<sequence length="76" mass="9053">MKNVLGHFLKQIRKKEDLNLTTMARRLGIGTAELSGVESSKYRFDYELYRKIKREFNLSMDELQDLQEIFVILNQE</sequence>
<evidence type="ECO:0000259" key="1">
    <source>
        <dbReference type="PROSITE" id="PS50943"/>
    </source>
</evidence>
<proteinExistence type="predicted"/>
<dbReference type="EMBL" id="BSDY01000023">
    <property type="protein sequence ID" value="GLI57762.1"/>
    <property type="molecule type" value="Genomic_DNA"/>
</dbReference>
<protein>
    <recommendedName>
        <fullName evidence="1">HTH cro/C1-type domain-containing protein</fullName>
    </recommendedName>
</protein>
<accession>A0A9W6GPX0</accession>
<dbReference type="Pfam" id="PF01381">
    <property type="entry name" value="HTH_3"/>
    <property type="match status" value="1"/>
</dbReference>
<evidence type="ECO:0000313" key="2">
    <source>
        <dbReference type="EMBL" id="GLI57762.1"/>
    </source>
</evidence>
<gene>
    <name evidence="2" type="ORF">PM10SUCC1_32760</name>
</gene>
<dbReference type="Proteomes" id="UP001144471">
    <property type="component" value="Unassembled WGS sequence"/>
</dbReference>
<dbReference type="InterPro" id="IPR001387">
    <property type="entry name" value="Cro/C1-type_HTH"/>
</dbReference>
<dbReference type="AlphaFoldDB" id="A0A9W6GPX0"/>
<dbReference type="SUPFAM" id="SSF47413">
    <property type="entry name" value="lambda repressor-like DNA-binding domains"/>
    <property type="match status" value="1"/>
</dbReference>
<dbReference type="InterPro" id="IPR010982">
    <property type="entry name" value="Lambda_DNA-bd_dom_sf"/>
</dbReference>
<comment type="caution">
    <text evidence="2">The sequence shown here is derived from an EMBL/GenBank/DDBJ whole genome shotgun (WGS) entry which is preliminary data.</text>
</comment>
<dbReference type="Gene3D" id="1.10.260.40">
    <property type="entry name" value="lambda repressor-like DNA-binding domains"/>
    <property type="match status" value="1"/>
</dbReference>
<dbReference type="SMART" id="SM00530">
    <property type="entry name" value="HTH_XRE"/>
    <property type="match status" value="1"/>
</dbReference>
<dbReference type="CDD" id="cd00093">
    <property type="entry name" value="HTH_XRE"/>
    <property type="match status" value="1"/>
</dbReference>
<dbReference type="PROSITE" id="PS50943">
    <property type="entry name" value="HTH_CROC1"/>
    <property type="match status" value="1"/>
</dbReference>
<reference evidence="2" key="1">
    <citation type="submission" date="2022-12" db="EMBL/GenBank/DDBJ databases">
        <title>Reference genome sequencing for broad-spectrum identification of bacterial and archaeal isolates by mass spectrometry.</title>
        <authorList>
            <person name="Sekiguchi Y."/>
            <person name="Tourlousse D.M."/>
        </authorList>
    </citation>
    <scope>NUCLEOTIDE SEQUENCE</scope>
    <source>
        <strain evidence="2">10succ1</strain>
    </source>
</reference>
<dbReference type="GO" id="GO:0003677">
    <property type="term" value="F:DNA binding"/>
    <property type="evidence" value="ECO:0007669"/>
    <property type="project" value="InterPro"/>
</dbReference>
<organism evidence="2 3">
    <name type="scientific">Propionigenium maris DSM 9537</name>
    <dbReference type="NCBI Taxonomy" id="1123000"/>
    <lineage>
        <taxon>Bacteria</taxon>
        <taxon>Fusobacteriati</taxon>
        <taxon>Fusobacteriota</taxon>
        <taxon>Fusobacteriia</taxon>
        <taxon>Fusobacteriales</taxon>
        <taxon>Fusobacteriaceae</taxon>
        <taxon>Propionigenium</taxon>
    </lineage>
</organism>
<dbReference type="RefSeq" id="WP_281837437.1">
    <property type="nucleotide sequence ID" value="NZ_BSDY01000023.1"/>
</dbReference>
<feature type="domain" description="HTH cro/C1-type" evidence="1">
    <location>
        <begin position="9"/>
        <end position="63"/>
    </location>
</feature>
<keyword evidence="3" id="KW-1185">Reference proteome</keyword>
<name>A0A9W6GPX0_9FUSO</name>